<dbReference type="Gramene" id="PGSC0003DMT400092068">
    <property type="protein sequence ID" value="PGSC0003DMT400092068"/>
    <property type="gene ID" value="PGSC0003DMG400041639"/>
</dbReference>
<protein>
    <submittedName>
        <fullName evidence="2">Uncharacterized protein</fullName>
    </submittedName>
</protein>
<feature type="compositionally biased region" description="Basic and acidic residues" evidence="1">
    <location>
        <begin position="94"/>
        <end position="103"/>
    </location>
</feature>
<dbReference type="PaxDb" id="4113-PGSC0003DMT400092068"/>
<evidence type="ECO:0000313" key="3">
    <source>
        <dbReference type="Proteomes" id="UP000011115"/>
    </source>
</evidence>
<reference evidence="2" key="2">
    <citation type="submission" date="2015-06" db="UniProtKB">
        <authorList>
            <consortium name="EnsemblPlants"/>
        </authorList>
    </citation>
    <scope>IDENTIFICATION</scope>
    <source>
        <strain evidence="2">DM1-3 516 R44</strain>
    </source>
</reference>
<organism evidence="2 3">
    <name type="scientific">Solanum tuberosum</name>
    <name type="common">Potato</name>
    <dbReference type="NCBI Taxonomy" id="4113"/>
    <lineage>
        <taxon>Eukaryota</taxon>
        <taxon>Viridiplantae</taxon>
        <taxon>Streptophyta</taxon>
        <taxon>Embryophyta</taxon>
        <taxon>Tracheophyta</taxon>
        <taxon>Spermatophyta</taxon>
        <taxon>Magnoliopsida</taxon>
        <taxon>eudicotyledons</taxon>
        <taxon>Gunneridae</taxon>
        <taxon>Pentapetalae</taxon>
        <taxon>asterids</taxon>
        <taxon>lamiids</taxon>
        <taxon>Solanales</taxon>
        <taxon>Solanaceae</taxon>
        <taxon>Solanoideae</taxon>
        <taxon>Solaneae</taxon>
        <taxon>Solanum</taxon>
    </lineage>
</organism>
<evidence type="ECO:0000313" key="2">
    <source>
        <dbReference type="EnsemblPlants" id="PGSC0003DMT400092068"/>
    </source>
</evidence>
<sequence length="206" mass="23102">MTLFTNDLIVHMTLHGPSRSDHGPFWWSVVHHCNPSLNQLRKLAKSRLTDRPTVRRSDHGPWSVSVDRNFPYPASETNYGRPTQTVIRSMVHRKLESREEKKVKNPSSRTQQGSISSSPEIERFLRGIRHQVQVLSIQITLRSIPDLQFSSISDCAAEDCLATLVEIADELGDPPFGQLIAFNVLPLASSHSGSLGGTVLLRKTDR</sequence>
<dbReference type="InParanoid" id="M1DP08"/>
<evidence type="ECO:0000256" key="1">
    <source>
        <dbReference type="SAM" id="MobiDB-lite"/>
    </source>
</evidence>
<dbReference type="Proteomes" id="UP000011115">
    <property type="component" value="Unassembled WGS sequence"/>
</dbReference>
<dbReference type="AlphaFoldDB" id="M1DP08"/>
<reference evidence="3" key="1">
    <citation type="journal article" date="2011" name="Nature">
        <title>Genome sequence and analysis of the tuber crop potato.</title>
        <authorList>
            <consortium name="The Potato Genome Sequencing Consortium"/>
        </authorList>
    </citation>
    <scope>NUCLEOTIDE SEQUENCE [LARGE SCALE GENOMIC DNA]</scope>
    <source>
        <strain evidence="3">cv. DM1-3 516 R44</strain>
    </source>
</reference>
<feature type="compositionally biased region" description="Low complexity" evidence="1">
    <location>
        <begin position="107"/>
        <end position="117"/>
    </location>
</feature>
<keyword evidence="3" id="KW-1185">Reference proteome</keyword>
<dbReference type="EnsemblPlants" id="PGSC0003DMT400092068">
    <property type="protein sequence ID" value="PGSC0003DMT400092068"/>
    <property type="gene ID" value="PGSC0003DMG400041639"/>
</dbReference>
<accession>M1DP08</accession>
<dbReference type="HOGENOM" id="CLU_1333923_0_0_1"/>
<feature type="region of interest" description="Disordered" evidence="1">
    <location>
        <begin position="94"/>
        <end position="117"/>
    </location>
</feature>
<name>M1DP08_SOLTU</name>
<proteinExistence type="predicted"/>